<dbReference type="OrthoDB" id="1878928at2759"/>
<evidence type="ECO:0000256" key="1">
    <source>
        <dbReference type="SAM" id="MobiDB-lite"/>
    </source>
</evidence>
<evidence type="ECO:0000313" key="2">
    <source>
        <dbReference type="EMBL" id="VFQ77125.1"/>
    </source>
</evidence>
<protein>
    <recommendedName>
        <fullName evidence="5">Pentacotripeptide-repeat region of PRORP domain-containing protein</fullName>
    </recommendedName>
</protein>
<dbReference type="EMBL" id="OOIL02001633">
    <property type="protein sequence ID" value="VFQ77133.1"/>
    <property type="molecule type" value="Genomic_DNA"/>
</dbReference>
<proteinExistence type="predicted"/>
<keyword evidence="4" id="KW-1185">Reference proteome</keyword>
<dbReference type="Proteomes" id="UP000595140">
    <property type="component" value="Unassembled WGS sequence"/>
</dbReference>
<reference evidence="3 4" key="1">
    <citation type="submission" date="2018-04" db="EMBL/GenBank/DDBJ databases">
        <authorList>
            <person name="Vogel A."/>
        </authorList>
    </citation>
    <scope>NUCLEOTIDE SEQUENCE [LARGE SCALE GENOMIC DNA]</scope>
</reference>
<dbReference type="AlphaFoldDB" id="A0A484LKY4"/>
<dbReference type="PANTHER" id="PTHR47603">
    <property type="entry name" value="PPR CONTAINING-LIKE PROTEIN"/>
    <property type="match status" value="1"/>
</dbReference>
<sequence>MSNPASIAKLFRHISQHSLIRKSTFSCSYRTVARSPLVSSQSHANAAVSANPMINYQEYPKFSGKDSGSEQKQQIGQHVSRKEKTSFLLQMLRDLEDSKEGIYSALDAWVAWEQNFPIGPLKHILLTLENEQQWHRVIQVIKWMLSKGQGNTRSTYGQLIRALDMDHRADEAREIWRKKIGSDLHSVPWSLCSLMISVYHRNDMLEDLVKLFKDLEAFGRKPLEKSIVQRVADAYEVLGLAKHKECLMLKYKDLFNETPDGRPKKFRGFQTKRKGEAKKERLRKGFSY</sequence>
<evidence type="ECO:0008006" key="5">
    <source>
        <dbReference type="Google" id="ProtNLM"/>
    </source>
</evidence>
<gene>
    <name evidence="2" type="ORF">CCAM_LOCUS18901</name>
    <name evidence="3" type="ORF">CCAM_LOCUS18909</name>
</gene>
<dbReference type="PANTHER" id="PTHR47603:SF1">
    <property type="entry name" value="PPR CONTAINING-LIKE PROTEIN"/>
    <property type="match status" value="1"/>
</dbReference>
<evidence type="ECO:0000313" key="3">
    <source>
        <dbReference type="EMBL" id="VFQ77133.1"/>
    </source>
</evidence>
<feature type="region of interest" description="Disordered" evidence="1">
    <location>
        <begin position="262"/>
        <end position="288"/>
    </location>
</feature>
<dbReference type="Gene3D" id="1.25.40.10">
    <property type="entry name" value="Tetratricopeptide repeat domain"/>
    <property type="match status" value="1"/>
</dbReference>
<dbReference type="InterPro" id="IPR011990">
    <property type="entry name" value="TPR-like_helical_dom_sf"/>
</dbReference>
<evidence type="ECO:0000313" key="4">
    <source>
        <dbReference type="Proteomes" id="UP000595140"/>
    </source>
</evidence>
<accession>A0A484LKY4</accession>
<dbReference type="EMBL" id="OOIL02001633">
    <property type="protein sequence ID" value="VFQ77125.1"/>
    <property type="molecule type" value="Genomic_DNA"/>
</dbReference>
<name>A0A484LKY4_9ASTE</name>
<organism evidence="3 4">
    <name type="scientific">Cuscuta campestris</name>
    <dbReference type="NCBI Taxonomy" id="132261"/>
    <lineage>
        <taxon>Eukaryota</taxon>
        <taxon>Viridiplantae</taxon>
        <taxon>Streptophyta</taxon>
        <taxon>Embryophyta</taxon>
        <taxon>Tracheophyta</taxon>
        <taxon>Spermatophyta</taxon>
        <taxon>Magnoliopsida</taxon>
        <taxon>eudicotyledons</taxon>
        <taxon>Gunneridae</taxon>
        <taxon>Pentapetalae</taxon>
        <taxon>asterids</taxon>
        <taxon>lamiids</taxon>
        <taxon>Solanales</taxon>
        <taxon>Convolvulaceae</taxon>
        <taxon>Cuscuteae</taxon>
        <taxon>Cuscuta</taxon>
        <taxon>Cuscuta subgen. Grammica</taxon>
        <taxon>Cuscuta sect. Cleistogrammica</taxon>
    </lineage>
</organism>